<dbReference type="SUPFAM" id="SSF56300">
    <property type="entry name" value="Metallo-dependent phosphatases"/>
    <property type="match status" value="1"/>
</dbReference>
<comment type="caution">
    <text evidence="3">The sequence shown here is derived from an EMBL/GenBank/DDBJ whole genome shotgun (WGS) entry which is preliminary data.</text>
</comment>
<feature type="domain" description="Calcineurin-like phosphoesterase" evidence="2">
    <location>
        <begin position="1"/>
        <end position="180"/>
    </location>
</feature>
<evidence type="ECO:0000256" key="1">
    <source>
        <dbReference type="ARBA" id="ARBA00008950"/>
    </source>
</evidence>
<dbReference type="PANTHER" id="PTHR42850:SF2">
    <property type="entry name" value="BLL5683 PROTEIN"/>
    <property type="match status" value="1"/>
</dbReference>
<proteinExistence type="inferred from homology"/>
<comment type="similarity">
    <text evidence="1">Belongs to the metallophosphoesterase superfamily. YfcE family.</text>
</comment>
<dbReference type="Pfam" id="PF12850">
    <property type="entry name" value="Metallophos_2"/>
    <property type="match status" value="1"/>
</dbReference>
<reference evidence="4" key="1">
    <citation type="journal article" date="2019" name="Int. J. Syst. Evol. Microbiol.">
        <title>The Global Catalogue of Microorganisms (GCM) 10K type strain sequencing project: providing services to taxonomists for standard genome sequencing and annotation.</title>
        <authorList>
            <consortium name="The Broad Institute Genomics Platform"/>
            <consortium name="The Broad Institute Genome Sequencing Center for Infectious Disease"/>
            <person name="Wu L."/>
            <person name="Ma J."/>
        </authorList>
    </citation>
    <scope>NUCLEOTIDE SEQUENCE [LARGE SCALE GENOMIC DNA]</scope>
    <source>
        <strain evidence="4">CECT 7131</strain>
    </source>
</reference>
<dbReference type="InterPro" id="IPR029052">
    <property type="entry name" value="Metallo-depent_PP-like"/>
</dbReference>
<dbReference type="EMBL" id="JAUFPN010000015">
    <property type="protein sequence ID" value="MDN3563130.1"/>
    <property type="molecule type" value="Genomic_DNA"/>
</dbReference>
<gene>
    <name evidence="3" type="ORF">QWZ14_01900</name>
</gene>
<evidence type="ECO:0000259" key="2">
    <source>
        <dbReference type="Pfam" id="PF12850"/>
    </source>
</evidence>
<dbReference type="Proteomes" id="UP001529369">
    <property type="component" value="Unassembled WGS sequence"/>
</dbReference>
<name>A0ABT8A084_9PROT</name>
<organism evidence="3 4">
    <name type="scientific">Paeniroseomonas aquatica</name>
    <dbReference type="NCBI Taxonomy" id="373043"/>
    <lineage>
        <taxon>Bacteria</taxon>
        <taxon>Pseudomonadati</taxon>
        <taxon>Pseudomonadota</taxon>
        <taxon>Alphaproteobacteria</taxon>
        <taxon>Acetobacterales</taxon>
        <taxon>Acetobacteraceae</taxon>
        <taxon>Paeniroseomonas</taxon>
    </lineage>
</organism>
<dbReference type="RefSeq" id="WP_290314864.1">
    <property type="nucleotide sequence ID" value="NZ_JAUFPN010000015.1"/>
</dbReference>
<dbReference type="PANTHER" id="PTHR42850">
    <property type="entry name" value="METALLOPHOSPHOESTERASE"/>
    <property type="match status" value="1"/>
</dbReference>
<sequence>MRIAVLADAHGNLLAFKAVLADMRTQAPDLIVNLGDLVTGPFDPAGSADAQIALGCPTLAGNHERNLVEGDDASSSVAFARPRLSATHMLWIQSLPKTLRLAGDEVFACHGSPAGGDLDYLLDDVGSGRSVLASYDVIRPRLAGIGSARLVLCGHTHMPRVVQVGAVTVVNPGSIGMPAYTDDNPVPHVIETGTPHARYAVVTRGQGGKWSVDLRAVVYDWDRAAQQARENGKPAMARWTSTGRV</sequence>
<dbReference type="InterPro" id="IPR050126">
    <property type="entry name" value="Ap4A_hydrolase"/>
</dbReference>
<dbReference type="CDD" id="cd00838">
    <property type="entry name" value="MPP_superfamily"/>
    <property type="match status" value="1"/>
</dbReference>
<evidence type="ECO:0000313" key="3">
    <source>
        <dbReference type="EMBL" id="MDN3563130.1"/>
    </source>
</evidence>
<accession>A0ABT8A084</accession>
<dbReference type="InterPro" id="IPR011152">
    <property type="entry name" value="Pesterase_MJ0912"/>
</dbReference>
<dbReference type="PIRSF" id="PIRSF000883">
    <property type="entry name" value="Pesterase_MJ0912"/>
    <property type="match status" value="1"/>
</dbReference>
<protein>
    <submittedName>
        <fullName evidence="3">Metallophosphoesterase family protein</fullName>
    </submittedName>
</protein>
<dbReference type="InterPro" id="IPR024654">
    <property type="entry name" value="Calcineurin-like_PHP_lpxH"/>
</dbReference>
<keyword evidence="4" id="KW-1185">Reference proteome</keyword>
<evidence type="ECO:0000313" key="4">
    <source>
        <dbReference type="Proteomes" id="UP001529369"/>
    </source>
</evidence>
<dbReference type="Gene3D" id="3.60.21.10">
    <property type="match status" value="1"/>
</dbReference>